<evidence type="ECO:0008006" key="3">
    <source>
        <dbReference type="Google" id="ProtNLM"/>
    </source>
</evidence>
<dbReference type="RefSeq" id="WP_207858883.1">
    <property type="nucleotide sequence ID" value="NZ_JAFREP010000008.1"/>
</dbReference>
<dbReference type="AlphaFoldDB" id="A0A8J7U462"/>
<dbReference type="EMBL" id="JAFREP010000008">
    <property type="protein sequence ID" value="MBO1319063.1"/>
    <property type="molecule type" value="Genomic_DNA"/>
</dbReference>
<organism evidence="1 2">
    <name type="scientific">Acanthopleuribacter pedis</name>
    <dbReference type="NCBI Taxonomy" id="442870"/>
    <lineage>
        <taxon>Bacteria</taxon>
        <taxon>Pseudomonadati</taxon>
        <taxon>Acidobacteriota</taxon>
        <taxon>Holophagae</taxon>
        <taxon>Acanthopleuribacterales</taxon>
        <taxon>Acanthopleuribacteraceae</taxon>
        <taxon>Acanthopleuribacter</taxon>
    </lineage>
</organism>
<dbReference type="PROSITE" id="PS51257">
    <property type="entry name" value="PROKAR_LIPOPROTEIN"/>
    <property type="match status" value="1"/>
</dbReference>
<sequence length="152" mass="17445">MRYVLISLMVLGMVGCFGPKPLTKVNFLSLPETNNGRALPVHVIPVDESLRVKLERMTAEEWFISDDVNTLTGIKKRVLRGAQSEVVNAERRNDRNDFMVIVDFADVEGADQQKLLIGDKYHRSNDVYVLVERDRLRIVAKSVYDDYMRSSR</sequence>
<gene>
    <name evidence="1" type="ORF">J3U88_11390</name>
</gene>
<proteinExistence type="predicted"/>
<keyword evidence="2" id="KW-1185">Reference proteome</keyword>
<comment type="caution">
    <text evidence="1">The sequence shown here is derived from an EMBL/GenBank/DDBJ whole genome shotgun (WGS) entry which is preliminary data.</text>
</comment>
<name>A0A8J7U462_9BACT</name>
<reference evidence="1" key="1">
    <citation type="submission" date="2021-03" db="EMBL/GenBank/DDBJ databases">
        <authorList>
            <person name="Wang G."/>
        </authorList>
    </citation>
    <scope>NUCLEOTIDE SEQUENCE</scope>
    <source>
        <strain evidence="1">KCTC 12899</strain>
    </source>
</reference>
<protein>
    <recommendedName>
        <fullName evidence="3">Lipoprotein</fullName>
    </recommendedName>
</protein>
<evidence type="ECO:0000313" key="2">
    <source>
        <dbReference type="Proteomes" id="UP000664417"/>
    </source>
</evidence>
<dbReference type="Proteomes" id="UP000664417">
    <property type="component" value="Unassembled WGS sequence"/>
</dbReference>
<evidence type="ECO:0000313" key="1">
    <source>
        <dbReference type="EMBL" id="MBO1319063.1"/>
    </source>
</evidence>
<accession>A0A8J7U462</accession>